<dbReference type="Proteomes" id="UP001499967">
    <property type="component" value="Unassembled WGS sequence"/>
</dbReference>
<accession>A0ABN1PZU0</accession>
<dbReference type="EMBL" id="BAAAHP010000075">
    <property type="protein sequence ID" value="GAA0935293.1"/>
    <property type="molecule type" value="Genomic_DNA"/>
</dbReference>
<dbReference type="Pfam" id="PF01642">
    <property type="entry name" value="MM_CoA_mutase"/>
    <property type="match status" value="1"/>
</dbReference>
<reference evidence="4 5" key="1">
    <citation type="journal article" date="2019" name="Int. J. Syst. Evol. Microbiol.">
        <title>The Global Catalogue of Microorganisms (GCM) 10K type strain sequencing project: providing services to taxonomists for standard genome sequencing and annotation.</title>
        <authorList>
            <consortium name="The Broad Institute Genomics Platform"/>
            <consortium name="The Broad Institute Genome Sequencing Center for Infectious Disease"/>
            <person name="Wu L."/>
            <person name="Ma J."/>
        </authorList>
    </citation>
    <scope>NUCLEOTIDE SEQUENCE [LARGE SCALE GENOMIC DNA]</scope>
    <source>
        <strain evidence="4 5">JCM 11117</strain>
    </source>
</reference>
<organism evidence="4 5">
    <name type="scientific">Pseudonocardia zijingensis</name>
    <dbReference type="NCBI Taxonomy" id="153376"/>
    <lineage>
        <taxon>Bacteria</taxon>
        <taxon>Bacillati</taxon>
        <taxon>Actinomycetota</taxon>
        <taxon>Actinomycetes</taxon>
        <taxon>Pseudonocardiales</taxon>
        <taxon>Pseudonocardiaceae</taxon>
        <taxon>Pseudonocardia</taxon>
    </lineage>
</organism>
<dbReference type="RefSeq" id="WP_343941656.1">
    <property type="nucleotide sequence ID" value="NZ_BAAAHP010000075.1"/>
</dbReference>
<dbReference type="PANTHER" id="PTHR48101:SF3">
    <property type="entry name" value="COENZYME B12-DEPENDENT MUTASE"/>
    <property type="match status" value="1"/>
</dbReference>
<protein>
    <submittedName>
        <fullName evidence="4">Methylmalonyl-CoA mutase family protein</fullName>
    </submittedName>
</protein>
<dbReference type="InterPro" id="IPR006099">
    <property type="entry name" value="MeMalonylCoA_mutase_a/b_cat"/>
</dbReference>
<evidence type="ECO:0000313" key="5">
    <source>
        <dbReference type="Proteomes" id="UP001499967"/>
    </source>
</evidence>
<sequence>MPDPDDVAREPDVSSANDGRVPIRARYEPSPTTAEPALRAWSDRRLAEPGPFRPRFMVYSGLGSPAMTAERLAVLQEVGAEAFQLATDLPTQLGFDPDHELAHAQVGRAGVSCATLDDFATICSRLDLEAADSLGMLQNSLGHVALGMVHSVLADRGATQTKLLMQNDPLKEFTARGTEIHTPEQALRIAADCVAFAIDEGMPGAALTVCSNHYDVAGAGPVVAVAFAFGNAIAYMDELVGRGYAPAAVAEKFMFFLNERSDMFVEASIFRTARVLWSEILRDRYGLEVAEQPVAVMMGYAHGLESADEPLVNIPRVTLSVLGSVLGGVDYLCATGYDEALRIPSVDAAALAVRTMQVVAYEHGVATSIDPLAGSAKLRDIDDHVQSEVRAELKRLFDEGGPLEAIENGYLTARIDENRGARQDQLRRGERQMVGHGVFDAPERASYFAGKSTGEVDFPEVERDAVERVGEHKRRRDSALVERSLKDVRMAAAGDENLVRPAIGALRAGATSAEIVAATREGFEE</sequence>
<name>A0ABN1PZU0_9PSEU</name>
<evidence type="ECO:0000256" key="1">
    <source>
        <dbReference type="ARBA" id="ARBA00011870"/>
    </source>
</evidence>
<comment type="caution">
    <text evidence="4">The sequence shown here is derived from an EMBL/GenBank/DDBJ whole genome shotgun (WGS) entry which is preliminary data.</text>
</comment>
<feature type="compositionally biased region" description="Basic and acidic residues" evidence="2">
    <location>
        <begin position="1"/>
        <end position="12"/>
    </location>
</feature>
<dbReference type="SUPFAM" id="SSF51703">
    <property type="entry name" value="Cobalamin (vitamin B12)-dependent enzymes"/>
    <property type="match status" value="1"/>
</dbReference>
<evidence type="ECO:0000313" key="4">
    <source>
        <dbReference type="EMBL" id="GAA0935293.1"/>
    </source>
</evidence>
<comment type="subunit">
    <text evidence="1">Heterodimer of an alpha and a beta chain.</text>
</comment>
<gene>
    <name evidence="4" type="ORF">GCM10009559_26630</name>
</gene>
<evidence type="ECO:0000256" key="2">
    <source>
        <dbReference type="SAM" id="MobiDB-lite"/>
    </source>
</evidence>
<feature type="domain" description="Methylmalonyl-CoA mutase alpha/beta chain catalytic" evidence="3">
    <location>
        <begin position="59"/>
        <end position="524"/>
    </location>
</feature>
<evidence type="ECO:0000259" key="3">
    <source>
        <dbReference type="Pfam" id="PF01642"/>
    </source>
</evidence>
<keyword evidence="5" id="KW-1185">Reference proteome</keyword>
<dbReference type="Gene3D" id="3.20.20.240">
    <property type="entry name" value="Methylmalonyl-CoA mutase"/>
    <property type="match status" value="1"/>
</dbReference>
<dbReference type="PANTHER" id="PTHR48101">
    <property type="entry name" value="METHYLMALONYL-COA MUTASE, MITOCHONDRIAL-RELATED"/>
    <property type="match status" value="1"/>
</dbReference>
<proteinExistence type="predicted"/>
<feature type="region of interest" description="Disordered" evidence="2">
    <location>
        <begin position="1"/>
        <end position="42"/>
    </location>
</feature>
<dbReference type="InterPro" id="IPR016176">
    <property type="entry name" value="Cbl-dep_enz_cat"/>
</dbReference>